<evidence type="ECO:0000259" key="6">
    <source>
        <dbReference type="PROSITE" id="PS51462"/>
    </source>
</evidence>
<dbReference type="PANTHER" id="PTHR43758">
    <property type="entry name" value="7,8-DIHYDRO-8-OXOGUANINE TRIPHOSPHATASE"/>
    <property type="match status" value="1"/>
</dbReference>
<comment type="cofactor">
    <cofactor evidence="1">
        <name>Mg(2+)</name>
        <dbReference type="ChEBI" id="CHEBI:18420"/>
    </cofactor>
</comment>
<accession>A0ABY5SG53</accession>
<proteinExistence type="inferred from homology"/>
<dbReference type="EMBL" id="CP091430">
    <property type="protein sequence ID" value="UVI32749.1"/>
    <property type="molecule type" value="Genomic_DNA"/>
</dbReference>
<dbReference type="InterPro" id="IPR000086">
    <property type="entry name" value="NUDIX_hydrolase_dom"/>
</dbReference>
<evidence type="ECO:0000256" key="5">
    <source>
        <dbReference type="ARBA" id="ARBA00022842"/>
    </source>
</evidence>
<evidence type="ECO:0000256" key="1">
    <source>
        <dbReference type="ARBA" id="ARBA00001946"/>
    </source>
</evidence>
<dbReference type="Proteomes" id="UP001057877">
    <property type="component" value="Chromosome"/>
</dbReference>
<keyword evidence="8" id="KW-1185">Reference proteome</keyword>
<keyword evidence="5" id="KW-0460">Magnesium</keyword>
<evidence type="ECO:0000256" key="4">
    <source>
        <dbReference type="ARBA" id="ARBA00022801"/>
    </source>
</evidence>
<dbReference type="Pfam" id="PF00293">
    <property type="entry name" value="NUDIX"/>
    <property type="match status" value="1"/>
</dbReference>
<dbReference type="InterPro" id="IPR015797">
    <property type="entry name" value="NUDIX_hydrolase-like_dom_sf"/>
</dbReference>
<organism evidence="7 8">
    <name type="scientific">Paenibacillus spongiae</name>
    <dbReference type="NCBI Taxonomy" id="2909671"/>
    <lineage>
        <taxon>Bacteria</taxon>
        <taxon>Bacillati</taxon>
        <taxon>Bacillota</taxon>
        <taxon>Bacilli</taxon>
        <taxon>Bacillales</taxon>
        <taxon>Paenibacillaceae</taxon>
        <taxon>Paenibacillus</taxon>
    </lineage>
</organism>
<dbReference type="Gene3D" id="3.90.79.10">
    <property type="entry name" value="Nucleoside Triphosphate Pyrophosphohydrolase"/>
    <property type="match status" value="1"/>
</dbReference>
<reference evidence="7" key="1">
    <citation type="submission" date="2022-01" db="EMBL/GenBank/DDBJ databases">
        <title>Paenibacillus spongiae sp. nov., isolated from marine sponge.</title>
        <authorList>
            <person name="Li Z."/>
            <person name="Zhang M."/>
        </authorList>
    </citation>
    <scope>NUCLEOTIDE SEQUENCE</scope>
    <source>
        <strain evidence="7">PHS-Z3</strain>
    </source>
</reference>
<keyword evidence="4" id="KW-0378">Hydrolase</keyword>
<sequence>MELRQMTTAFLLNRQNEVLLMKKQTGRLFDFKHWSSVGGHIEPEEIHDPMSSCYREIFEETGIGQHEITDLKLAYIVLRKKEDEIRQHFIYFGSTERQDVVSSEEGELHWIHLQDIDKLMLPSTIKHVFKHYRVSPRLQEVTVGIVTKRHDGVSAMQWMELTDPTVF</sequence>
<evidence type="ECO:0000256" key="2">
    <source>
        <dbReference type="ARBA" id="ARBA00005582"/>
    </source>
</evidence>
<comment type="similarity">
    <text evidence="2">Belongs to the Nudix hydrolase family.</text>
</comment>
<evidence type="ECO:0000256" key="3">
    <source>
        <dbReference type="ARBA" id="ARBA00022723"/>
    </source>
</evidence>
<evidence type="ECO:0000313" key="8">
    <source>
        <dbReference type="Proteomes" id="UP001057877"/>
    </source>
</evidence>
<dbReference type="PROSITE" id="PS51462">
    <property type="entry name" value="NUDIX"/>
    <property type="match status" value="1"/>
</dbReference>
<name>A0ABY5SG53_9BACL</name>
<evidence type="ECO:0000313" key="7">
    <source>
        <dbReference type="EMBL" id="UVI32749.1"/>
    </source>
</evidence>
<dbReference type="SUPFAM" id="SSF55811">
    <property type="entry name" value="Nudix"/>
    <property type="match status" value="1"/>
</dbReference>
<feature type="domain" description="Nudix hydrolase" evidence="6">
    <location>
        <begin position="2"/>
        <end position="134"/>
    </location>
</feature>
<gene>
    <name evidence="7" type="ORF">L1F29_13370</name>
</gene>
<keyword evidence="3" id="KW-0479">Metal-binding</keyword>
<dbReference type="PANTHER" id="PTHR43758:SF8">
    <property type="entry name" value="8-OXO-DGTP DIPHOSPHATASE YTKD-RELATED"/>
    <property type="match status" value="1"/>
</dbReference>
<dbReference type="RefSeq" id="WP_258388799.1">
    <property type="nucleotide sequence ID" value="NZ_CP091430.1"/>
</dbReference>
<protein>
    <submittedName>
        <fullName evidence="7">NUDIX domain-containing protein</fullName>
    </submittedName>
</protein>